<organism evidence="1 2">
    <name type="scientific">Eumeta variegata</name>
    <name type="common">Bagworm moth</name>
    <name type="synonym">Eumeta japonica</name>
    <dbReference type="NCBI Taxonomy" id="151549"/>
    <lineage>
        <taxon>Eukaryota</taxon>
        <taxon>Metazoa</taxon>
        <taxon>Ecdysozoa</taxon>
        <taxon>Arthropoda</taxon>
        <taxon>Hexapoda</taxon>
        <taxon>Insecta</taxon>
        <taxon>Pterygota</taxon>
        <taxon>Neoptera</taxon>
        <taxon>Endopterygota</taxon>
        <taxon>Lepidoptera</taxon>
        <taxon>Glossata</taxon>
        <taxon>Ditrysia</taxon>
        <taxon>Tineoidea</taxon>
        <taxon>Psychidae</taxon>
        <taxon>Oiketicinae</taxon>
        <taxon>Eumeta</taxon>
    </lineage>
</organism>
<keyword evidence="2" id="KW-1185">Reference proteome</keyword>
<gene>
    <name evidence="1" type="ORF">EVAR_56109_1</name>
</gene>
<accession>A0A4C1YC47</accession>
<reference evidence="1 2" key="1">
    <citation type="journal article" date="2019" name="Commun. Biol.">
        <title>The bagworm genome reveals a unique fibroin gene that provides high tensile strength.</title>
        <authorList>
            <person name="Kono N."/>
            <person name="Nakamura H."/>
            <person name="Ohtoshi R."/>
            <person name="Tomita M."/>
            <person name="Numata K."/>
            <person name="Arakawa K."/>
        </authorList>
    </citation>
    <scope>NUCLEOTIDE SEQUENCE [LARGE SCALE GENOMIC DNA]</scope>
</reference>
<comment type="caution">
    <text evidence="1">The sequence shown here is derived from an EMBL/GenBank/DDBJ whole genome shotgun (WGS) entry which is preliminary data.</text>
</comment>
<protein>
    <submittedName>
        <fullName evidence="1">Uncharacterized protein</fullName>
    </submittedName>
</protein>
<proteinExistence type="predicted"/>
<dbReference type="AlphaFoldDB" id="A0A4C1YC47"/>
<name>A0A4C1YC47_EUMVA</name>
<evidence type="ECO:0000313" key="2">
    <source>
        <dbReference type="Proteomes" id="UP000299102"/>
    </source>
</evidence>
<evidence type="ECO:0000313" key="1">
    <source>
        <dbReference type="EMBL" id="GBP73951.1"/>
    </source>
</evidence>
<dbReference type="EMBL" id="BGZK01001193">
    <property type="protein sequence ID" value="GBP73951.1"/>
    <property type="molecule type" value="Genomic_DNA"/>
</dbReference>
<dbReference type="Proteomes" id="UP000299102">
    <property type="component" value="Unassembled WGS sequence"/>
</dbReference>
<sequence>MVAVDGGAGRVAVVDGGRVVVVDGGGAAVVDGGGAAVVVSSATEVSAPAATGDRPVSEVLAVRPRLVRHLTQYLTEIPIRQPKKINVMTPELSGALDRGEVSDRNVLLVAAYKIVGVDISTLNLSHGTLYRGRIKFRTNIAEDLKKEFRTEDLYVVHWDGKVLSDISEKKSVDCIAIHLSVNGVD</sequence>
<dbReference type="OrthoDB" id="6626714at2759"/>